<organism evidence="3 4">
    <name type="scientific">Microthlaspi erraticum</name>
    <dbReference type="NCBI Taxonomy" id="1685480"/>
    <lineage>
        <taxon>Eukaryota</taxon>
        <taxon>Viridiplantae</taxon>
        <taxon>Streptophyta</taxon>
        <taxon>Embryophyta</taxon>
        <taxon>Tracheophyta</taxon>
        <taxon>Spermatophyta</taxon>
        <taxon>Magnoliopsida</taxon>
        <taxon>eudicotyledons</taxon>
        <taxon>Gunneridae</taxon>
        <taxon>Pentapetalae</taxon>
        <taxon>rosids</taxon>
        <taxon>malvids</taxon>
        <taxon>Brassicales</taxon>
        <taxon>Brassicaceae</taxon>
        <taxon>Coluteocarpeae</taxon>
        <taxon>Microthlaspi</taxon>
    </lineage>
</organism>
<comment type="caution">
    <text evidence="3">The sequence shown here is derived from an EMBL/GenBank/DDBJ whole genome shotgun (WGS) entry which is preliminary data.</text>
</comment>
<sequence>MTLLEDAFPNMDNSFSESASPREEDHSKQKEALDDLLSDCNQALYEGCQSFSKLSFMLKLYHIKCMSRISDKGMSMIIELLKEAFEHAKLPDSFNDMKKIIRKLGFTYETIHVCPNDCMLYWGEDASRHTCKVCESSRWKTPKPVAEKKKKKKQEAAKVLRYFPLKPRLQRFFMSSKTAEYMRWHDSSKNTDGRLRHPRDGMAWKSFNQQFPEFASDPRNVRLGLATDGFNPFGSMSTNYSVWPVLLFPYNFPPWMSMKQTSMILSMIIPGRNMPGNDIDVYLQPLIKELKELWYDGVSTFDASLKETFCMRAVLLWTISDFPGLGNLSGWNVYKGLACPSCNYDATELRLHYGKKNCFMGHRRFLPEDHSFRKDKQRFDGFIETRVSPTTPSGSVILQQIGNVDVTLGKRVDAVDGDSKITEEMISGKEVWSMLNRRVMVDFNRNGQPIKDSGGLFGSWLGSLSNDFNVLLINYTDWRKVPNYRKEMAWKLIQEEETGIEPSRSELFIASRTRSDGSIVCNEARISVDKLKQAMTQNNQSEATRDPFEDVFDREHPGRVRCVGHGPTPTKYFLTRERTPNNAEIVEMKARMKGMEDKLEILANALSTMECTLNNTEIIEIEARIKGMEDKLEILANALCKLVGEKYPNLVTAKEESSGK</sequence>
<feature type="compositionally biased region" description="Basic and acidic residues" evidence="2">
    <location>
        <begin position="20"/>
        <end position="31"/>
    </location>
</feature>
<dbReference type="Pfam" id="PF02992">
    <property type="entry name" value="Transposase_21"/>
    <property type="match status" value="1"/>
</dbReference>
<evidence type="ECO:0000256" key="2">
    <source>
        <dbReference type="SAM" id="MobiDB-lite"/>
    </source>
</evidence>
<dbReference type="PANTHER" id="PTHR10775:SF158">
    <property type="entry name" value="TNP2-LIKE TRANSPOSON PROTEIN"/>
    <property type="match status" value="1"/>
</dbReference>
<protein>
    <submittedName>
        <fullName evidence="3">Uncharacterized protein</fullName>
    </submittedName>
</protein>
<evidence type="ECO:0000256" key="1">
    <source>
        <dbReference type="SAM" id="Coils"/>
    </source>
</evidence>
<gene>
    <name evidence="3" type="ORF">MERR_LOCUS18407</name>
</gene>
<dbReference type="InterPro" id="IPR004242">
    <property type="entry name" value="Transposase_21"/>
</dbReference>
<accession>A0A6D2IRW5</accession>
<feature type="coiled-coil region" evidence="1">
    <location>
        <begin position="585"/>
        <end position="638"/>
    </location>
</feature>
<dbReference type="Proteomes" id="UP000467841">
    <property type="component" value="Unassembled WGS sequence"/>
</dbReference>
<dbReference type="PANTHER" id="PTHR10775">
    <property type="entry name" value="OS08G0208400 PROTEIN"/>
    <property type="match status" value="1"/>
</dbReference>
<evidence type="ECO:0000313" key="4">
    <source>
        <dbReference type="Proteomes" id="UP000467841"/>
    </source>
</evidence>
<dbReference type="Pfam" id="PF03004">
    <property type="entry name" value="Transposase_24"/>
    <property type="match status" value="1"/>
</dbReference>
<keyword evidence="1" id="KW-0175">Coiled coil</keyword>
<dbReference type="EMBL" id="CACVBM020001104">
    <property type="protein sequence ID" value="CAA7031172.1"/>
    <property type="molecule type" value="Genomic_DNA"/>
</dbReference>
<keyword evidence="4" id="KW-1185">Reference proteome</keyword>
<name>A0A6D2IRW5_9BRAS</name>
<dbReference type="AlphaFoldDB" id="A0A6D2IRW5"/>
<evidence type="ECO:0000313" key="3">
    <source>
        <dbReference type="EMBL" id="CAA7031172.1"/>
    </source>
</evidence>
<reference evidence="3" key="1">
    <citation type="submission" date="2020-01" db="EMBL/GenBank/DDBJ databases">
        <authorList>
            <person name="Mishra B."/>
        </authorList>
    </citation>
    <scope>NUCLEOTIDE SEQUENCE [LARGE SCALE GENOMIC DNA]</scope>
</reference>
<feature type="region of interest" description="Disordered" evidence="2">
    <location>
        <begin position="1"/>
        <end position="31"/>
    </location>
</feature>
<proteinExistence type="predicted"/>
<dbReference type="InterPro" id="IPR004252">
    <property type="entry name" value="Probable_transposase_24"/>
</dbReference>
<dbReference type="OrthoDB" id="1913335at2759"/>